<dbReference type="SUPFAM" id="SSF51735">
    <property type="entry name" value="NAD(P)-binding Rossmann-fold domains"/>
    <property type="match status" value="1"/>
</dbReference>
<dbReference type="KEGG" id="mtuc:J113_01120"/>
<dbReference type="Gene3D" id="3.40.50.720">
    <property type="entry name" value="NAD(P)-binding Rossmann-like Domain"/>
    <property type="match status" value="1"/>
</dbReference>
<dbReference type="PATRIC" id="fig|1310114.3.peg.240"/>
<dbReference type="Pfam" id="PF01262">
    <property type="entry name" value="AlaDh_PNT_C"/>
    <property type="match status" value="1"/>
</dbReference>
<accession>R4M1U9</accession>
<dbReference type="AlphaFoldDB" id="R4M1U9"/>
<dbReference type="BioCyc" id="MTUB1310114:G13A2-165-MONOMER"/>
<dbReference type="HOGENOM" id="CLU_2863068_0_0_11"/>
<evidence type="ECO:0000313" key="2">
    <source>
        <dbReference type="EMBL" id="AGL25619.1"/>
    </source>
</evidence>
<dbReference type="InterPro" id="IPR036291">
    <property type="entry name" value="NAD(P)-bd_dom_sf"/>
</dbReference>
<gene>
    <name evidence="2" type="ORF">J113_01120</name>
</gene>
<evidence type="ECO:0000259" key="1">
    <source>
        <dbReference type="Pfam" id="PF01262"/>
    </source>
</evidence>
<reference evidence="2 3" key="1">
    <citation type="journal article" date="2013" name="Genome Announc.">
        <title>Whole-Genome Sequences of Four Clinical Isolates of Mycobacterium tuberculosis from Tamil Nadu, South India.</title>
        <authorList>
            <person name="Narayanan S."/>
            <person name="Deshpande U."/>
        </authorList>
    </citation>
    <scope>NUCLEOTIDE SEQUENCE [LARGE SCALE GENOMIC DNA]</scope>
    <source>
        <strain evidence="2 3">CAS/NITR204</strain>
    </source>
</reference>
<feature type="domain" description="Alanine dehydrogenase/pyridine nucleotide transhydrogenase NAD(H)-binding" evidence="1">
    <location>
        <begin position="3"/>
        <end position="32"/>
    </location>
</feature>
<dbReference type="InterPro" id="IPR007698">
    <property type="entry name" value="AlaDH/PNT_NAD(H)-bd"/>
</dbReference>
<name>R4M1U9_MYCTX</name>
<protein>
    <submittedName>
        <fullName evidence="2">NAD(P) transhydrogenase subunit alpha</fullName>
    </submittedName>
</protein>
<organism evidence="2 3">
    <name type="scientific">Mycobacterium tuberculosis CAS/NITR204</name>
    <dbReference type="NCBI Taxonomy" id="1310114"/>
    <lineage>
        <taxon>Bacteria</taxon>
        <taxon>Bacillati</taxon>
        <taxon>Actinomycetota</taxon>
        <taxon>Actinomycetes</taxon>
        <taxon>Mycobacteriales</taxon>
        <taxon>Mycobacteriaceae</taxon>
        <taxon>Mycobacterium</taxon>
        <taxon>Mycobacterium tuberculosis complex</taxon>
    </lineage>
</organism>
<sequence>MANPATVLVLGVGVAGLQALATAKRLGGAQVMCGHRGGRPSDRWALNGLIWASQRPVRAVTPAN</sequence>
<dbReference type="EMBL" id="CP005386">
    <property type="protein sequence ID" value="AGL25619.1"/>
    <property type="molecule type" value="Genomic_DNA"/>
</dbReference>
<proteinExistence type="predicted"/>
<evidence type="ECO:0000313" key="3">
    <source>
        <dbReference type="Proteomes" id="UP000013548"/>
    </source>
</evidence>
<dbReference type="Proteomes" id="UP000013548">
    <property type="component" value="Chromosome"/>
</dbReference>